<dbReference type="Proteomes" id="UP000004508">
    <property type="component" value="Unassembled WGS sequence"/>
</dbReference>
<evidence type="ECO:0000313" key="2">
    <source>
        <dbReference type="EMBL" id="EFH84054.1"/>
    </source>
</evidence>
<evidence type="ECO:0000313" key="3">
    <source>
        <dbReference type="Proteomes" id="UP000004508"/>
    </source>
</evidence>
<sequence>MLIVCFYHQDECSYSNANVVMKSKEDIMTSMNATLRRPSAYLPIAMSLVALALVLGYVAIFCVTHEADEGAAAHIWQLLMVLQVPIIAFFAIKYFPQQPRQALLVLALQIVAALAACAPVFFLKL</sequence>
<name>D6TUI6_KTERA</name>
<organism evidence="2 3">
    <name type="scientific">Ktedonobacter racemifer DSM 44963</name>
    <dbReference type="NCBI Taxonomy" id="485913"/>
    <lineage>
        <taxon>Bacteria</taxon>
        <taxon>Bacillati</taxon>
        <taxon>Chloroflexota</taxon>
        <taxon>Ktedonobacteria</taxon>
        <taxon>Ktedonobacterales</taxon>
        <taxon>Ktedonobacteraceae</taxon>
        <taxon>Ktedonobacter</taxon>
    </lineage>
</organism>
<keyword evidence="1" id="KW-0812">Transmembrane</keyword>
<keyword evidence="1" id="KW-0472">Membrane</keyword>
<keyword evidence="1" id="KW-1133">Transmembrane helix</keyword>
<evidence type="ECO:0000256" key="1">
    <source>
        <dbReference type="SAM" id="Phobius"/>
    </source>
</evidence>
<dbReference type="InParanoid" id="D6TUI6"/>
<gene>
    <name evidence="2" type="ORF">Krac_5066</name>
</gene>
<dbReference type="AlphaFoldDB" id="D6TUI6"/>
<proteinExistence type="predicted"/>
<comment type="caution">
    <text evidence="2">The sequence shown here is derived from an EMBL/GenBank/DDBJ whole genome shotgun (WGS) entry which is preliminary data.</text>
</comment>
<feature type="transmembrane region" description="Helical" evidence="1">
    <location>
        <begin position="75"/>
        <end position="96"/>
    </location>
</feature>
<feature type="transmembrane region" description="Helical" evidence="1">
    <location>
        <begin position="102"/>
        <end position="123"/>
    </location>
</feature>
<keyword evidence="3" id="KW-1185">Reference proteome</keyword>
<dbReference type="EMBL" id="ADVG01000003">
    <property type="protein sequence ID" value="EFH84054.1"/>
    <property type="molecule type" value="Genomic_DNA"/>
</dbReference>
<feature type="transmembrane region" description="Helical" evidence="1">
    <location>
        <begin position="40"/>
        <end position="63"/>
    </location>
</feature>
<accession>D6TUI6</accession>
<reference evidence="2 3" key="1">
    <citation type="journal article" date="2011" name="Stand. Genomic Sci.">
        <title>Non-contiguous finished genome sequence and contextual data of the filamentous soil bacterium Ktedonobacter racemifer type strain (SOSP1-21).</title>
        <authorList>
            <person name="Chang Y.J."/>
            <person name="Land M."/>
            <person name="Hauser L."/>
            <person name="Chertkov O."/>
            <person name="Del Rio T.G."/>
            <person name="Nolan M."/>
            <person name="Copeland A."/>
            <person name="Tice H."/>
            <person name="Cheng J.F."/>
            <person name="Lucas S."/>
            <person name="Han C."/>
            <person name="Goodwin L."/>
            <person name="Pitluck S."/>
            <person name="Ivanova N."/>
            <person name="Ovchinikova G."/>
            <person name="Pati A."/>
            <person name="Chen A."/>
            <person name="Palaniappan K."/>
            <person name="Mavromatis K."/>
            <person name="Liolios K."/>
            <person name="Brettin T."/>
            <person name="Fiebig A."/>
            <person name="Rohde M."/>
            <person name="Abt B."/>
            <person name="Goker M."/>
            <person name="Detter J.C."/>
            <person name="Woyke T."/>
            <person name="Bristow J."/>
            <person name="Eisen J.A."/>
            <person name="Markowitz V."/>
            <person name="Hugenholtz P."/>
            <person name="Kyrpides N.C."/>
            <person name="Klenk H.P."/>
            <person name="Lapidus A."/>
        </authorList>
    </citation>
    <scope>NUCLEOTIDE SEQUENCE [LARGE SCALE GENOMIC DNA]</scope>
    <source>
        <strain evidence="3">DSM 44963</strain>
    </source>
</reference>
<protein>
    <submittedName>
        <fullName evidence="2">Uncharacterized protein</fullName>
    </submittedName>
</protein>
<dbReference type="eggNOG" id="ENOG503451F">
    <property type="taxonomic scope" value="Bacteria"/>
</dbReference>